<evidence type="ECO:0000256" key="1">
    <source>
        <dbReference type="SAM" id="MobiDB-lite"/>
    </source>
</evidence>
<organism evidence="2 3">
    <name type="scientific">Thelonectria olida</name>
    <dbReference type="NCBI Taxonomy" id="1576542"/>
    <lineage>
        <taxon>Eukaryota</taxon>
        <taxon>Fungi</taxon>
        <taxon>Dikarya</taxon>
        <taxon>Ascomycota</taxon>
        <taxon>Pezizomycotina</taxon>
        <taxon>Sordariomycetes</taxon>
        <taxon>Hypocreomycetidae</taxon>
        <taxon>Hypocreales</taxon>
        <taxon>Nectriaceae</taxon>
        <taxon>Thelonectria</taxon>
    </lineage>
</organism>
<keyword evidence="3" id="KW-1185">Reference proteome</keyword>
<evidence type="ECO:0000313" key="2">
    <source>
        <dbReference type="EMBL" id="KAH6894282.1"/>
    </source>
</evidence>
<protein>
    <submittedName>
        <fullName evidence="2">Uncharacterized protein</fullName>
    </submittedName>
</protein>
<comment type="caution">
    <text evidence="2">The sequence shown here is derived from an EMBL/GenBank/DDBJ whole genome shotgun (WGS) entry which is preliminary data.</text>
</comment>
<dbReference type="AlphaFoldDB" id="A0A9P8WB13"/>
<feature type="region of interest" description="Disordered" evidence="1">
    <location>
        <begin position="133"/>
        <end position="154"/>
    </location>
</feature>
<sequence length="154" mass="17264">MQHIRVSSFPLRRHRPCLTRGLHCFEALVQLVCVWHVSVARRPCVLHTCSYIHIMPTYGTGIDTGRIASDTPGGSYGSEIAWVYGGRAVQRIAASTFAAIVDRVCISRRCFKSNRPQNGPPCSQANQAMRPCRHTTLTDRPPWRREGGAWSCRT</sequence>
<proteinExistence type="predicted"/>
<dbReference type="Proteomes" id="UP000777438">
    <property type="component" value="Unassembled WGS sequence"/>
</dbReference>
<accession>A0A9P8WB13</accession>
<evidence type="ECO:0000313" key="3">
    <source>
        <dbReference type="Proteomes" id="UP000777438"/>
    </source>
</evidence>
<reference evidence="2 3" key="1">
    <citation type="journal article" date="2021" name="Nat. Commun.">
        <title>Genetic determinants of endophytism in the Arabidopsis root mycobiome.</title>
        <authorList>
            <person name="Mesny F."/>
            <person name="Miyauchi S."/>
            <person name="Thiergart T."/>
            <person name="Pickel B."/>
            <person name="Atanasova L."/>
            <person name="Karlsson M."/>
            <person name="Huettel B."/>
            <person name="Barry K.W."/>
            <person name="Haridas S."/>
            <person name="Chen C."/>
            <person name="Bauer D."/>
            <person name="Andreopoulos W."/>
            <person name="Pangilinan J."/>
            <person name="LaButti K."/>
            <person name="Riley R."/>
            <person name="Lipzen A."/>
            <person name="Clum A."/>
            <person name="Drula E."/>
            <person name="Henrissat B."/>
            <person name="Kohler A."/>
            <person name="Grigoriev I.V."/>
            <person name="Martin F.M."/>
            <person name="Hacquard S."/>
        </authorList>
    </citation>
    <scope>NUCLEOTIDE SEQUENCE [LARGE SCALE GENOMIC DNA]</scope>
    <source>
        <strain evidence="2 3">MPI-CAGE-CH-0241</strain>
    </source>
</reference>
<name>A0A9P8WB13_9HYPO</name>
<dbReference type="EMBL" id="JAGPYM010000005">
    <property type="protein sequence ID" value="KAH6894282.1"/>
    <property type="molecule type" value="Genomic_DNA"/>
</dbReference>
<gene>
    <name evidence="2" type="ORF">B0T10DRAFT_480044</name>
</gene>